<sequence>MAKLQLHFNGSFALKKDEISRVLCAAAQEKGLNDSLPTLMEKTSLGNGKVGRVKSWAIRAGLINKNRPSPEGEIVLRLDPGLESNITDWLMHFYLSFGDRGLQPTPENPADWGVWTYFVYTFLPRYPKFTKEEFLYHSASIFEEESKVIANRINYILRAYTEFTALASCKFVTQENNKYISGYANLPNSYLLGYFLAKLWERDFQGEGSVLTESILTQKMGLAGVLGLKAEALQEQLNALEAYGIIEQRRAVPPFQVIPRWDKPLALLEKAYGG</sequence>
<proteinExistence type="predicted"/>
<dbReference type="EMBL" id="LAHD01000110">
    <property type="protein sequence ID" value="PHJ97692.1"/>
    <property type="molecule type" value="Genomic_DNA"/>
</dbReference>
<dbReference type="Proteomes" id="UP000222310">
    <property type="component" value="Unassembled WGS sequence"/>
</dbReference>
<evidence type="ECO:0000313" key="1">
    <source>
        <dbReference type="EMBL" id="PHJ97692.1"/>
    </source>
</evidence>
<accession>A0A9Q5Z7K4</accession>
<dbReference type="RefSeq" id="WP_099071140.1">
    <property type="nucleotide sequence ID" value="NZ_LAHD01000110.1"/>
</dbReference>
<dbReference type="AlphaFoldDB" id="A0A9Q5Z7K4"/>
<evidence type="ECO:0000313" key="2">
    <source>
        <dbReference type="Proteomes" id="UP000222310"/>
    </source>
</evidence>
<gene>
    <name evidence="1" type="ORF">VF08_28255</name>
</gene>
<name>A0A9Q5Z7K4_NOSLI</name>
<comment type="caution">
    <text evidence="1">The sequence shown here is derived from an EMBL/GenBank/DDBJ whole genome shotgun (WGS) entry which is preliminary data.</text>
</comment>
<evidence type="ECO:0008006" key="3">
    <source>
        <dbReference type="Google" id="ProtNLM"/>
    </source>
</evidence>
<dbReference type="GeneID" id="57094246"/>
<organism evidence="1 2">
    <name type="scientific">Nostoc linckia z8</name>
    <dbReference type="NCBI Taxonomy" id="1628746"/>
    <lineage>
        <taxon>Bacteria</taxon>
        <taxon>Bacillati</taxon>
        <taxon>Cyanobacteriota</taxon>
        <taxon>Cyanophyceae</taxon>
        <taxon>Nostocales</taxon>
        <taxon>Nostocaceae</taxon>
        <taxon>Nostoc</taxon>
    </lineage>
</organism>
<protein>
    <recommendedName>
        <fullName evidence="3">DUF4007 family protein</fullName>
    </recommendedName>
</protein>
<reference evidence="1 2" key="1">
    <citation type="submission" date="2015-02" db="EMBL/GenBank/DDBJ databases">
        <title>Nostoc linckia genome annotation.</title>
        <authorList>
            <person name="Zhou Z."/>
        </authorList>
    </citation>
    <scope>NUCLEOTIDE SEQUENCE [LARGE SCALE GENOMIC DNA]</scope>
    <source>
        <strain evidence="2">z8</strain>
    </source>
</reference>